<organism evidence="1 2">
    <name type="scientific">Acinetobacter phage 133</name>
    <dbReference type="NCBI Taxonomy" id="2919552"/>
    <lineage>
        <taxon>Viruses</taxon>
        <taxon>Duplodnaviria</taxon>
        <taxon>Heunggongvirae</taxon>
        <taxon>Uroviricota</taxon>
        <taxon>Caudoviricetes</taxon>
        <taxon>Pantevenvirales</taxon>
        <taxon>Straboviridae</taxon>
        <taxon>Tevenvirinae</taxon>
        <taxon>Centumtrigintavirus</taxon>
        <taxon>Centumtrigintavirus cv133</taxon>
        <taxon>Acinetobacter virus 133</taxon>
    </lineage>
</organism>
<reference evidence="1 2" key="1">
    <citation type="journal article" date="2010" name="Virol. J.">
        <title>Genomes of the T4-related bacteriophages as windows on microbial genome evolution.</title>
        <authorList>
            <person name="Petrov V.M."/>
            <person name="Ratnayaka S."/>
            <person name="Nolan J.M."/>
            <person name="Miller E.S."/>
            <person name="Karam J.D."/>
        </authorList>
    </citation>
    <scope>NUCLEOTIDE SEQUENCE [LARGE SCALE GENOMIC DNA]</scope>
    <source>
        <strain evidence="1">Acj133</strain>
    </source>
</reference>
<proteinExistence type="predicted"/>
<gene>
    <name evidence="1" type="ORF">Acj133p239</name>
</gene>
<evidence type="ECO:0000313" key="2">
    <source>
        <dbReference type="Proteomes" id="UP000000330"/>
    </source>
</evidence>
<keyword evidence="2" id="KW-1185">Reference proteome</keyword>
<protein>
    <submittedName>
        <fullName evidence="1">Uncharacterized protein</fullName>
    </submittedName>
</protein>
<evidence type="ECO:0000313" key="1">
    <source>
        <dbReference type="EMBL" id="ADJ19554.1"/>
    </source>
</evidence>
<dbReference type="KEGG" id="vg:10323226"/>
<name>D9I6H3_9CAUD</name>
<sequence>MIKSKFQRVRTLPAIINDVPVEILIPAEVESKFRLTISQRGDILVWPVAISNEHEIKQNRFQGTHFSDTQVPIVVAELTNKNVPNWENLIFHVNLEYVKNDPLIVYLEQSLRVCTLELPIPLTANGPEKIGFYYDTGKLQVCSLEKPREGHPAHLHIRWGTLIQMGLLFNSKDAVINHHNSICGAHHEN</sequence>
<dbReference type="RefSeq" id="YP_004300820.1">
    <property type="nucleotide sequence ID" value="NC_015250.1"/>
</dbReference>
<dbReference type="GeneID" id="10323226"/>
<dbReference type="EMBL" id="HM114315">
    <property type="protein sequence ID" value="ADJ19554.1"/>
    <property type="molecule type" value="Genomic_DNA"/>
</dbReference>
<dbReference type="Proteomes" id="UP000000330">
    <property type="component" value="Segment"/>
</dbReference>
<accession>D9I6H3</accession>